<dbReference type="PROSITE" id="PS51688">
    <property type="entry name" value="ICA"/>
    <property type="match status" value="1"/>
</dbReference>
<feature type="domain" description="Peptidase S74" evidence="2">
    <location>
        <begin position="127"/>
        <end position="225"/>
    </location>
</feature>
<name>A0ABW3TPL9_9MICO</name>
<keyword evidence="1" id="KW-0175">Coiled coil</keyword>
<protein>
    <recommendedName>
        <fullName evidence="2">Peptidase S74 domain-containing protein</fullName>
    </recommendedName>
</protein>
<evidence type="ECO:0000256" key="1">
    <source>
        <dbReference type="SAM" id="Coils"/>
    </source>
</evidence>
<accession>A0ABW3TPL9</accession>
<evidence type="ECO:0000313" key="4">
    <source>
        <dbReference type="Proteomes" id="UP001597181"/>
    </source>
</evidence>
<dbReference type="Proteomes" id="UP001597181">
    <property type="component" value="Unassembled WGS sequence"/>
</dbReference>
<comment type="caution">
    <text evidence="3">The sequence shown here is derived from an EMBL/GenBank/DDBJ whole genome shotgun (WGS) entry which is preliminary data.</text>
</comment>
<organism evidence="3 4">
    <name type="scientific">Leucobacter albus</name>
    <dbReference type="NCBI Taxonomy" id="272210"/>
    <lineage>
        <taxon>Bacteria</taxon>
        <taxon>Bacillati</taxon>
        <taxon>Actinomycetota</taxon>
        <taxon>Actinomycetes</taxon>
        <taxon>Micrococcales</taxon>
        <taxon>Microbacteriaceae</taxon>
        <taxon>Leucobacter</taxon>
    </lineage>
</organism>
<evidence type="ECO:0000313" key="3">
    <source>
        <dbReference type="EMBL" id="MFD1202691.1"/>
    </source>
</evidence>
<dbReference type="InterPro" id="IPR030392">
    <property type="entry name" value="S74_ICA"/>
</dbReference>
<gene>
    <name evidence="3" type="ORF">ACFQ3U_12390</name>
</gene>
<feature type="coiled-coil region" evidence="1">
    <location>
        <begin position="211"/>
        <end position="238"/>
    </location>
</feature>
<evidence type="ECO:0000259" key="2">
    <source>
        <dbReference type="PROSITE" id="PS51688"/>
    </source>
</evidence>
<dbReference type="RefSeq" id="WP_343960676.1">
    <property type="nucleotide sequence ID" value="NZ_BAAAKZ010000008.1"/>
</dbReference>
<reference evidence="4" key="1">
    <citation type="journal article" date="2019" name="Int. J. Syst. Evol. Microbiol.">
        <title>The Global Catalogue of Microorganisms (GCM) 10K type strain sequencing project: providing services to taxonomists for standard genome sequencing and annotation.</title>
        <authorList>
            <consortium name="The Broad Institute Genomics Platform"/>
            <consortium name="The Broad Institute Genome Sequencing Center for Infectious Disease"/>
            <person name="Wu L."/>
            <person name="Ma J."/>
        </authorList>
    </citation>
    <scope>NUCLEOTIDE SEQUENCE [LARGE SCALE GENOMIC DNA]</scope>
    <source>
        <strain evidence="4">CCUG 50213</strain>
    </source>
</reference>
<sequence>MADPRIPSGEMGEFRDMLRQLLKRLDELEKPTGTQLSQTVKKIFALFESLDEQVANSIAANSYTKNEIDAKFTAVNTRTWPMNQITGMLPISQGGTGSGNAYNQDLATVTRRQAWVGENGTLGFALSTFKRKANVQEANLPVDALLGLPVQTFQYRTPDGDAPIQLSGWDLGFVAEDVKALGLESFLYLSPSGDLEGFSYERMKFVHHEALRRQASTIHHLEAEVADLRRLLTELSARTDVPAPKE</sequence>
<dbReference type="EMBL" id="JBHTLY010000005">
    <property type="protein sequence ID" value="MFD1202691.1"/>
    <property type="molecule type" value="Genomic_DNA"/>
</dbReference>
<proteinExistence type="predicted"/>
<keyword evidence="4" id="KW-1185">Reference proteome</keyword>